<dbReference type="EMBL" id="VKAD01000002">
    <property type="protein sequence ID" value="TXR52069.1"/>
    <property type="molecule type" value="Genomic_DNA"/>
</dbReference>
<keyword evidence="1" id="KW-0732">Signal</keyword>
<reference evidence="2 3" key="1">
    <citation type="submission" date="2019-07" db="EMBL/GenBank/DDBJ databases">
        <title>Reinekea sp. strain SSH23 genome sequencing and assembly.</title>
        <authorList>
            <person name="Kim I."/>
        </authorList>
    </citation>
    <scope>NUCLEOTIDE SEQUENCE [LARGE SCALE GENOMIC DNA]</scope>
    <source>
        <strain evidence="2 3">SSH23</strain>
    </source>
</reference>
<gene>
    <name evidence="2" type="ORF">FME95_11685</name>
</gene>
<keyword evidence="3" id="KW-1185">Reference proteome</keyword>
<evidence type="ECO:0000256" key="1">
    <source>
        <dbReference type="SAM" id="SignalP"/>
    </source>
</evidence>
<dbReference type="Gene3D" id="1.20.1420.20">
    <property type="entry name" value="M75 peptidase, HXXE motif"/>
    <property type="match status" value="1"/>
</dbReference>
<evidence type="ECO:0008006" key="4">
    <source>
        <dbReference type="Google" id="ProtNLM"/>
    </source>
</evidence>
<sequence length="294" mass="33436">MKKITTATLVFLCSLSSAEELANQRLAEFLNHQQSLNSAISDYCQQSTPSAESLTEHWQEAAISWYQIAGLQLPAAEFMQTEYSYVFWPDPKDRLRGQLNQALSQSPQALPANQLASAVKSLSAIEYIATDAAKNASFSLEQRCQWLTFISDHQIVQTKQLLELQSLYEFETAEMVNAFHGTALSAYSQVKEISARDTRIIWQLAPGWRSDSSWPIQLGLIEQLQLFFDYFAEQDAQLASWQKRLLAFEFSAQKPELETLLAYRDYLSELAEYVEHDLASQLDIFIGFNNFDGD</sequence>
<feature type="chain" id="PRO_5023021769" description="Imelysin family protein" evidence="1">
    <location>
        <begin position="19"/>
        <end position="294"/>
    </location>
</feature>
<accession>A0A5C8Z490</accession>
<evidence type="ECO:0000313" key="3">
    <source>
        <dbReference type="Proteomes" id="UP000321764"/>
    </source>
</evidence>
<dbReference type="OrthoDB" id="5729110at2"/>
<name>A0A5C8Z490_9GAMM</name>
<proteinExistence type="predicted"/>
<dbReference type="Proteomes" id="UP000321764">
    <property type="component" value="Unassembled WGS sequence"/>
</dbReference>
<organism evidence="2 3">
    <name type="scientific">Reinekea thalattae</name>
    <dbReference type="NCBI Taxonomy" id="2593301"/>
    <lineage>
        <taxon>Bacteria</taxon>
        <taxon>Pseudomonadati</taxon>
        <taxon>Pseudomonadota</taxon>
        <taxon>Gammaproteobacteria</taxon>
        <taxon>Oceanospirillales</taxon>
        <taxon>Saccharospirillaceae</taxon>
        <taxon>Reinekea</taxon>
    </lineage>
</organism>
<dbReference type="RefSeq" id="WP_147714665.1">
    <property type="nucleotide sequence ID" value="NZ_VKAD01000002.1"/>
</dbReference>
<dbReference type="InterPro" id="IPR038352">
    <property type="entry name" value="Imelysin_sf"/>
</dbReference>
<dbReference type="AlphaFoldDB" id="A0A5C8Z490"/>
<comment type="caution">
    <text evidence="2">The sequence shown here is derived from an EMBL/GenBank/DDBJ whole genome shotgun (WGS) entry which is preliminary data.</text>
</comment>
<feature type="signal peptide" evidence="1">
    <location>
        <begin position="1"/>
        <end position="18"/>
    </location>
</feature>
<evidence type="ECO:0000313" key="2">
    <source>
        <dbReference type="EMBL" id="TXR52069.1"/>
    </source>
</evidence>
<protein>
    <recommendedName>
        <fullName evidence="4">Imelysin family protein</fullName>
    </recommendedName>
</protein>